<keyword evidence="1" id="KW-0812">Transmembrane</keyword>
<evidence type="ECO:0000313" key="2">
    <source>
        <dbReference type="EMBL" id="SIN63806.1"/>
    </source>
</evidence>
<evidence type="ECO:0000256" key="1">
    <source>
        <dbReference type="SAM" id="Phobius"/>
    </source>
</evidence>
<dbReference type="RefSeq" id="WP_074204229.1">
    <property type="nucleotide sequence ID" value="NZ_FSQW01000001.1"/>
</dbReference>
<keyword evidence="1" id="KW-0472">Membrane</keyword>
<dbReference type="Proteomes" id="UP000185192">
    <property type="component" value="Unassembled WGS sequence"/>
</dbReference>
<feature type="transmembrane region" description="Helical" evidence="1">
    <location>
        <begin position="6"/>
        <end position="28"/>
    </location>
</feature>
<feature type="transmembrane region" description="Helical" evidence="1">
    <location>
        <begin position="40"/>
        <end position="63"/>
    </location>
</feature>
<reference evidence="3" key="1">
    <citation type="submission" date="2016-11" db="EMBL/GenBank/DDBJ databases">
        <authorList>
            <person name="Varghese N."/>
            <person name="Submissions S."/>
        </authorList>
    </citation>
    <scope>NUCLEOTIDE SEQUENCE [LARGE SCALE GENOMIC DNA]</scope>
    <source>
        <strain evidence="3">DSM 22363</strain>
    </source>
</reference>
<sequence length="95" mass="11344">MPLEIVLTLAGYLMFSFLLSAMLVRFAPKTEVARMSRKHFYFFPFVPIMIAALFLALALKWAFVIGVAYPFRLIRRTFEILSGHKRRRRKTYYRY</sequence>
<name>A0A1N6CZB4_9SPHN</name>
<protein>
    <submittedName>
        <fullName evidence="2">Uncharacterized protein</fullName>
    </submittedName>
</protein>
<keyword evidence="1" id="KW-1133">Transmembrane helix</keyword>
<dbReference type="OrthoDB" id="9902378at2"/>
<evidence type="ECO:0000313" key="3">
    <source>
        <dbReference type="Proteomes" id="UP000185192"/>
    </source>
</evidence>
<dbReference type="EMBL" id="FSQW01000001">
    <property type="protein sequence ID" value="SIN63806.1"/>
    <property type="molecule type" value="Genomic_DNA"/>
</dbReference>
<dbReference type="AlphaFoldDB" id="A0A1N6CZB4"/>
<gene>
    <name evidence="2" type="ORF">SAMN02745824_1296</name>
</gene>
<proteinExistence type="predicted"/>
<organism evidence="2 3">
    <name type="scientific">Parasphingorhabdus marina DSM 22363</name>
    <dbReference type="NCBI Taxonomy" id="1123272"/>
    <lineage>
        <taxon>Bacteria</taxon>
        <taxon>Pseudomonadati</taxon>
        <taxon>Pseudomonadota</taxon>
        <taxon>Alphaproteobacteria</taxon>
        <taxon>Sphingomonadales</taxon>
        <taxon>Sphingomonadaceae</taxon>
        <taxon>Parasphingorhabdus</taxon>
    </lineage>
</organism>
<keyword evidence="3" id="KW-1185">Reference proteome</keyword>
<accession>A0A1N6CZB4</accession>